<dbReference type="InterPro" id="IPR008967">
    <property type="entry name" value="p53-like_TF_DNA-bd_sf"/>
</dbReference>
<proteinExistence type="predicted"/>
<dbReference type="Ensembl" id="ENSLCNT00005005612.1">
    <property type="protein sequence ID" value="ENSLCNP00005004974.1"/>
    <property type="gene ID" value="ENSLCNG00005003301.1"/>
</dbReference>
<dbReference type="GO" id="GO:0035525">
    <property type="term" value="C:NF-kappaB p50/p65 complex"/>
    <property type="evidence" value="ECO:0007669"/>
    <property type="project" value="TreeGrafter"/>
</dbReference>
<name>A0A667FWP6_LYNCA</name>
<dbReference type="PROSITE" id="PS01204">
    <property type="entry name" value="REL_1"/>
    <property type="match status" value="1"/>
</dbReference>
<feature type="chain" id="PRO_5025642553" evidence="1">
    <location>
        <begin position="20"/>
        <end position="151"/>
    </location>
</feature>
<sequence length="151" mass="17467">MEFLSVIPFLQFCFVLIYSSRMAEDDSYLGAHEQMFHLDPLTHTIFNPEIFQPEMPLPTADGPYLQILEQPKQRGFRFRYVCEGPSHGGLPGASSEKNKKSYPQVKRPQCNRSATMWDLQRLLFSWSQTEKTSTCMHTAWWENTVRTGSAL</sequence>
<evidence type="ECO:0000313" key="3">
    <source>
        <dbReference type="Ensembl" id="ENSLCNP00005004974.1"/>
    </source>
</evidence>
<organism evidence="3 4">
    <name type="scientific">Lynx canadensis</name>
    <name type="common">Canada lynx</name>
    <name type="synonym">Felis canadensis</name>
    <dbReference type="NCBI Taxonomy" id="61383"/>
    <lineage>
        <taxon>Eukaryota</taxon>
        <taxon>Metazoa</taxon>
        <taxon>Chordata</taxon>
        <taxon>Craniata</taxon>
        <taxon>Vertebrata</taxon>
        <taxon>Euteleostomi</taxon>
        <taxon>Mammalia</taxon>
        <taxon>Eutheria</taxon>
        <taxon>Laurasiatheria</taxon>
        <taxon>Carnivora</taxon>
        <taxon>Feliformia</taxon>
        <taxon>Felidae</taxon>
        <taxon>Felinae</taxon>
        <taxon>Lynx</taxon>
    </lineage>
</organism>
<evidence type="ECO:0000259" key="2">
    <source>
        <dbReference type="PROSITE" id="PS50254"/>
    </source>
</evidence>
<dbReference type="SUPFAM" id="SSF49417">
    <property type="entry name" value="p53-like transcription factors"/>
    <property type="match status" value="1"/>
</dbReference>
<dbReference type="GO" id="GO:0000981">
    <property type="term" value="F:DNA-binding transcription factor activity, RNA polymerase II-specific"/>
    <property type="evidence" value="ECO:0007669"/>
    <property type="project" value="TreeGrafter"/>
</dbReference>
<dbReference type="GO" id="GO:0005737">
    <property type="term" value="C:cytoplasm"/>
    <property type="evidence" value="ECO:0007669"/>
    <property type="project" value="InterPro"/>
</dbReference>
<accession>A0A667FWP6</accession>
<gene>
    <name evidence="3" type="primary">NFKB1</name>
</gene>
<dbReference type="PANTHER" id="PTHR24169">
    <property type="entry name" value="NUCLEAR FACTOR NF-KAPPA-B PROTEIN"/>
    <property type="match status" value="1"/>
</dbReference>
<keyword evidence="1" id="KW-0732">Signal</keyword>
<evidence type="ECO:0000313" key="4">
    <source>
        <dbReference type="Proteomes" id="UP000472241"/>
    </source>
</evidence>
<reference evidence="3" key="1">
    <citation type="submission" date="2025-08" db="UniProtKB">
        <authorList>
            <consortium name="Ensembl"/>
        </authorList>
    </citation>
    <scope>IDENTIFICATION</scope>
</reference>
<dbReference type="GO" id="GO:0000978">
    <property type="term" value="F:RNA polymerase II cis-regulatory region sequence-specific DNA binding"/>
    <property type="evidence" value="ECO:0007669"/>
    <property type="project" value="TreeGrafter"/>
</dbReference>
<feature type="signal peptide" evidence="1">
    <location>
        <begin position="1"/>
        <end position="19"/>
    </location>
</feature>
<feature type="domain" description="RHD" evidence="2">
    <location>
        <begin position="60"/>
        <end position="106"/>
    </location>
</feature>
<reference evidence="3" key="2">
    <citation type="submission" date="2025-09" db="UniProtKB">
        <authorList>
            <consortium name="Ensembl"/>
        </authorList>
    </citation>
    <scope>IDENTIFICATION</scope>
</reference>
<dbReference type="Gene3D" id="2.60.40.340">
    <property type="entry name" value="Rel homology domain (RHD), DNA-binding domain"/>
    <property type="match status" value="1"/>
</dbReference>
<dbReference type="PROSITE" id="PS50254">
    <property type="entry name" value="REL_2"/>
    <property type="match status" value="1"/>
</dbReference>
<dbReference type="InterPro" id="IPR030492">
    <property type="entry name" value="RHD_CS"/>
</dbReference>
<keyword evidence="4" id="KW-1185">Reference proteome</keyword>
<dbReference type="InterPro" id="IPR000451">
    <property type="entry name" value="NFkB/Dor"/>
</dbReference>
<dbReference type="AlphaFoldDB" id="A0A667FWP6"/>
<protein>
    <submittedName>
        <fullName evidence="3">Nuclear factor kappa B subunit 1</fullName>
    </submittedName>
</protein>
<evidence type="ECO:0000256" key="1">
    <source>
        <dbReference type="SAM" id="SignalP"/>
    </source>
</evidence>
<dbReference type="PANTHER" id="PTHR24169:SF9">
    <property type="entry name" value="NUCLEAR FACTOR NF-KAPPA-B P105 SUBUNIT"/>
    <property type="match status" value="1"/>
</dbReference>
<dbReference type="InterPro" id="IPR011539">
    <property type="entry name" value="RHD_DNA_bind_dom"/>
</dbReference>
<dbReference type="Proteomes" id="UP000472241">
    <property type="component" value="Unplaced"/>
</dbReference>
<dbReference type="InterPro" id="IPR037059">
    <property type="entry name" value="RHD_DNA_bind_dom_sf"/>
</dbReference>
<dbReference type="Pfam" id="PF00554">
    <property type="entry name" value="RHD_DNA_bind"/>
    <property type="match status" value="1"/>
</dbReference>